<comment type="caution">
    <text evidence="1">The sequence shown here is derived from an EMBL/GenBank/DDBJ whole genome shotgun (WGS) entry which is preliminary data.</text>
</comment>
<gene>
    <name evidence="1" type="ORF">HMPREF2132_01975</name>
</gene>
<name>A0AAW3FHD7_9BACT</name>
<reference evidence="1 2" key="1">
    <citation type="submission" date="2014-07" db="EMBL/GenBank/DDBJ databases">
        <authorList>
            <person name="McCorrison J."/>
            <person name="Sanka R."/>
            <person name="Torralba M."/>
            <person name="Gillis M."/>
            <person name="Haft D.H."/>
            <person name="Methe B."/>
            <person name="Sutton G."/>
            <person name="Nelson K.E."/>
        </authorList>
    </citation>
    <scope>NUCLEOTIDE SEQUENCE [LARGE SCALE GENOMIC DNA]</scope>
    <source>
        <strain evidence="1 2">DNF00424</strain>
    </source>
</reference>
<protein>
    <submittedName>
        <fullName evidence="1">Uncharacterized protein</fullName>
    </submittedName>
</protein>
<evidence type="ECO:0000313" key="2">
    <source>
        <dbReference type="Proteomes" id="UP000029533"/>
    </source>
</evidence>
<proteinExistence type="predicted"/>
<dbReference type="AlphaFoldDB" id="A0AAW3FHD7"/>
<sequence>MVFKCCFNPIGTVFQGLDRKNGILDLSIFKNLNSVNQESLRYIVHLYKLICPPSVSVYQACFYNSTIDNLIVENMEQQSSLLWGLRFKNFVIKSKIPPKQGKNASYGWSDRTGSRIFVPDESVNLYKASASFSDIAEYIYPLSKYHG</sequence>
<evidence type="ECO:0000313" key="1">
    <source>
        <dbReference type="EMBL" id="KGF29965.1"/>
    </source>
</evidence>
<organism evidence="1 2">
    <name type="scientific">Prevotella histicola JCM 15637 = DNF00424</name>
    <dbReference type="NCBI Taxonomy" id="1236504"/>
    <lineage>
        <taxon>Bacteria</taxon>
        <taxon>Pseudomonadati</taxon>
        <taxon>Bacteroidota</taxon>
        <taxon>Bacteroidia</taxon>
        <taxon>Bacteroidales</taxon>
        <taxon>Prevotellaceae</taxon>
        <taxon>Prevotella</taxon>
    </lineage>
</organism>
<dbReference type="EMBL" id="JRNJ01000022">
    <property type="protein sequence ID" value="KGF29965.1"/>
    <property type="molecule type" value="Genomic_DNA"/>
</dbReference>
<dbReference type="Proteomes" id="UP000029533">
    <property type="component" value="Unassembled WGS sequence"/>
</dbReference>
<accession>A0AAW3FHD7</accession>